<dbReference type="Pfam" id="PF19740">
    <property type="entry name" value="DUF6229"/>
    <property type="match status" value="1"/>
</dbReference>
<protein>
    <submittedName>
        <fullName evidence="1">Uncharacterized protein</fullName>
    </submittedName>
</protein>
<dbReference type="EMBL" id="BONY01000146">
    <property type="protein sequence ID" value="GIH11595.1"/>
    <property type="molecule type" value="Genomic_DNA"/>
</dbReference>
<dbReference type="RefSeq" id="WP_203915320.1">
    <property type="nucleotide sequence ID" value="NZ_BONY01000146.1"/>
</dbReference>
<evidence type="ECO:0000313" key="2">
    <source>
        <dbReference type="Proteomes" id="UP000612899"/>
    </source>
</evidence>
<evidence type="ECO:0000313" key="1">
    <source>
        <dbReference type="EMBL" id="GIH11595.1"/>
    </source>
</evidence>
<comment type="caution">
    <text evidence="1">The sequence shown here is derived from an EMBL/GenBank/DDBJ whole genome shotgun (WGS) entry which is preliminary data.</text>
</comment>
<dbReference type="Proteomes" id="UP000612899">
    <property type="component" value="Unassembled WGS sequence"/>
</dbReference>
<proteinExistence type="predicted"/>
<gene>
    <name evidence="1" type="ORF">Rhe02_96620</name>
</gene>
<reference evidence="1" key="1">
    <citation type="submission" date="2021-01" db="EMBL/GenBank/DDBJ databases">
        <title>Whole genome shotgun sequence of Rhizocola hellebori NBRC 109834.</title>
        <authorList>
            <person name="Komaki H."/>
            <person name="Tamura T."/>
        </authorList>
    </citation>
    <scope>NUCLEOTIDE SEQUENCE</scope>
    <source>
        <strain evidence="1">NBRC 109834</strain>
    </source>
</reference>
<name>A0A8J3QIQ2_9ACTN</name>
<dbReference type="InterPro" id="IPR046197">
    <property type="entry name" value="DUF6229"/>
</dbReference>
<dbReference type="AlphaFoldDB" id="A0A8J3QIQ2"/>
<accession>A0A8J3QIQ2</accession>
<keyword evidence="2" id="KW-1185">Reference proteome</keyword>
<sequence>MKLLSPVQVDQVAASWRLGLDTAEDNPAGPLFLAGRYAVGEITASDPALNTQSQCQTAWLTNCPPMCHPIEDVGTAQ</sequence>
<organism evidence="1 2">
    <name type="scientific">Rhizocola hellebori</name>
    <dbReference type="NCBI Taxonomy" id="1392758"/>
    <lineage>
        <taxon>Bacteria</taxon>
        <taxon>Bacillati</taxon>
        <taxon>Actinomycetota</taxon>
        <taxon>Actinomycetes</taxon>
        <taxon>Micromonosporales</taxon>
        <taxon>Micromonosporaceae</taxon>
        <taxon>Rhizocola</taxon>
    </lineage>
</organism>